<dbReference type="NCBIfam" id="TIGR04056">
    <property type="entry name" value="OMP_RagA_SusC"/>
    <property type="match status" value="1"/>
</dbReference>
<dbReference type="InterPro" id="IPR036942">
    <property type="entry name" value="Beta-barrel_TonB_sf"/>
</dbReference>
<feature type="domain" description="Secretin/TonB short N-terminal" evidence="12">
    <location>
        <begin position="103"/>
        <end position="154"/>
    </location>
</feature>
<comment type="subcellular location">
    <subcellularLocation>
        <location evidence="1 10">Cell outer membrane</location>
        <topology evidence="1 10">Multi-pass membrane protein</topology>
    </subcellularLocation>
</comment>
<evidence type="ECO:0000256" key="11">
    <source>
        <dbReference type="RuleBase" id="RU003357"/>
    </source>
</evidence>
<evidence type="ECO:0000256" key="1">
    <source>
        <dbReference type="ARBA" id="ARBA00004571"/>
    </source>
</evidence>
<keyword evidence="7 11" id="KW-0798">TonB box</keyword>
<evidence type="ECO:0000256" key="3">
    <source>
        <dbReference type="ARBA" id="ARBA00022452"/>
    </source>
</evidence>
<proteinExistence type="inferred from homology"/>
<dbReference type="Gene3D" id="2.170.130.10">
    <property type="entry name" value="TonB-dependent receptor, plug domain"/>
    <property type="match status" value="1"/>
</dbReference>
<evidence type="ECO:0000256" key="2">
    <source>
        <dbReference type="ARBA" id="ARBA00022448"/>
    </source>
</evidence>
<keyword evidence="5 10" id="KW-0812">Transmembrane</keyword>
<gene>
    <name evidence="13" type="ORF">PMLFYP103_02777</name>
</gene>
<organism evidence="13">
    <name type="scientific">Parabacteroides merdae</name>
    <dbReference type="NCBI Taxonomy" id="46503"/>
    <lineage>
        <taxon>Bacteria</taxon>
        <taxon>Pseudomonadati</taxon>
        <taxon>Bacteroidota</taxon>
        <taxon>Bacteroidia</taxon>
        <taxon>Bacteroidales</taxon>
        <taxon>Tannerellaceae</taxon>
        <taxon>Parabacteroides</taxon>
    </lineage>
</organism>
<dbReference type="GO" id="GO:0006826">
    <property type="term" value="P:iron ion transport"/>
    <property type="evidence" value="ECO:0007669"/>
    <property type="project" value="UniProtKB-KW"/>
</dbReference>
<dbReference type="InterPro" id="IPR012910">
    <property type="entry name" value="Plug_dom"/>
</dbReference>
<dbReference type="SMART" id="SM00965">
    <property type="entry name" value="STN"/>
    <property type="match status" value="1"/>
</dbReference>
<keyword evidence="9 10" id="KW-0998">Cell outer membrane</keyword>
<dbReference type="PROSITE" id="PS52016">
    <property type="entry name" value="TONB_DEPENDENT_REC_3"/>
    <property type="match status" value="1"/>
</dbReference>
<dbReference type="EMBL" id="CACRUV010000035">
    <property type="protein sequence ID" value="VYU59774.1"/>
    <property type="molecule type" value="Genomic_DNA"/>
</dbReference>
<evidence type="ECO:0000256" key="5">
    <source>
        <dbReference type="ARBA" id="ARBA00022692"/>
    </source>
</evidence>
<keyword evidence="8 10" id="KW-0472">Membrane</keyword>
<comment type="similarity">
    <text evidence="10 11">Belongs to the TonB-dependent receptor family.</text>
</comment>
<dbReference type="Pfam" id="PF07660">
    <property type="entry name" value="STN"/>
    <property type="match status" value="1"/>
</dbReference>
<evidence type="ECO:0000256" key="8">
    <source>
        <dbReference type="ARBA" id="ARBA00023136"/>
    </source>
</evidence>
<evidence type="ECO:0000259" key="12">
    <source>
        <dbReference type="SMART" id="SM00965"/>
    </source>
</evidence>
<dbReference type="InterPro" id="IPR000531">
    <property type="entry name" value="Beta-barrel_TonB"/>
</dbReference>
<keyword evidence="4" id="KW-0406">Ion transport</keyword>
<evidence type="ECO:0000256" key="4">
    <source>
        <dbReference type="ARBA" id="ARBA00022496"/>
    </source>
</evidence>
<dbReference type="Pfam" id="PF00593">
    <property type="entry name" value="TonB_dep_Rec_b-barrel"/>
    <property type="match status" value="1"/>
</dbReference>
<evidence type="ECO:0000313" key="13">
    <source>
        <dbReference type="EMBL" id="VYU59774.1"/>
    </source>
</evidence>
<dbReference type="Pfam" id="PF13715">
    <property type="entry name" value="CarbopepD_reg_2"/>
    <property type="match status" value="1"/>
</dbReference>
<evidence type="ECO:0000256" key="9">
    <source>
        <dbReference type="ARBA" id="ARBA00023237"/>
    </source>
</evidence>
<dbReference type="FunFam" id="2.60.40.1120:FF:000003">
    <property type="entry name" value="Outer membrane protein Omp121"/>
    <property type="match status" value="1"/>
</dbReference>
<evidence type="ECO:0000256" key="6">
    <source>
        <dbReference type="ARBA" id="ARBA00023004"/>
    </source>
</evidence>
<dbReference type="Pfam" id="PF07715">
    <property type="entry name" value="Plug"/>
    <property type="match status" value="1"/>
</dbReference>
<reference evidence="13" key="1">
    <citation type="submission" date="2019-11" db="EMBL/GenBank/DDBJ databases">
        <authorList>
            <person name="Feng L."/>
        </authorList>
    </citation>
    <scope>NUCLEOTIDE SEQUENCE</scope>
    <source>
        <strain evidence="13">PmerdaeLFYP103</strain>
    </source>
</reference>
<evidence type="ECO:0000256" key="10">
    <source>
        <dbReference type="PROSITE-ProRule" id="PRU01360"/>
    </source>
</evidence>
<dbReference type="InterPro" id="IPR023996">
    <property type="entry name" value="TonB-dep_OMP_SusC/RagA"/>
</dbReference>
<keyword evidence="4" id="KW-0410">Iron transport</keyword>
<dbReference type="AlphaFoldDB" id="A0A6N3G5W4"/>
<dbReference type="InterPro" id="IPR011662">
    <property type="entry name" value="Secretin/TonB_short_N"/>
</dbReference>
<dbReference type="InterPro" id="IPR039426">
    <property type="entry name" value="TonB-dep_rcpt-like"/>
</dbReference>
<dbReference type="SUPFAM" id="SSF56935">
    <property type="entry name" value="Porins"/>
    <property type="match status" value="1"/>
</dbReference>
<dbReference type="InterPro" id="IPR008969">
    <property type="entry name" value="CarboxyPept-like_regulatory"/>
</dbReference>
<evidence type="ECO:0000256" key="7">
    <source>
        <dbReference type="ARBA" id="ARBA00023077"/>
    </source>
</evidence>
<dbReference type="Gene3D" id="2.60.40.1120">
    <property type="entry name" value="Carboxypeptidase-like, regulatory domain"/>
    <property type="match status" value="1"/>
</dbReference>
<protein>
    <submittedName>
        <fullName evidence="13">TonB dependent receptor</fullName>
    </submittedName>
</protein>
<dbReference type="InterPro" id="IPR037066">
    <property type="entry name" value="Plug_dom_sf"/>
</dbReference>
<keyword evidence="13" id="KW-0675">Receptor</keyword>
<keyword evidence="3 10" id="KW-1134">Transmembrane beta strand</keyword>
<dbReference type="Gene3D" id="2.40.170.20">
    <property type="entry name" value="TonB-dependent receptor, beta-barrel domain"/>
    <property type="match status" value="1"/>
</dbReference>
<sequence length="1156" mass="129806">MPASTFQSESFQKMLVIGVQAKDLHLLFIKNYYKVMEKNSERGYCIPLFRKTKRIMKITTLFSLGVACCISASTYAQNYKVSINKQNSSIIEILREIEKSSEFTFFFNDNRVNVNKTVSVNAQNATLEDVLDQVLKNTGYKYQIIDRQVLIKASDNLLLSGVQQNKKTVTGVILDESGLPVIGANVVEKGTTNGTITDVEGRFSLNVASDATLIVSYIGYIQSEISVKNKTSVSITMKEDAELLDEVVVIGYGSARKGDLTGPISSVKGASLTERSTQMLSTAMQGQISGVEVTRSSGGPGNSATIRVRGVTTLSNNDPLVIIDGVPGSLNDVVASDVETMSVLKDAASASIYGSRAAAGVILITTKRAKENKFNLDYNYEYSIDKPTTRPANGNVIDWMNVQNEIKWNDGASNPYSQYSQETINSWMANNAMDPYHYPNTDWVDLLLKNTTSHQQHNFNVSGGTDKLQSKFSFNYQTADGYYANKSYERYAGRVNNDYKINSWIRANIDVDFSASKSVSPATVNPIYWAYLTAPYYNPRWEDGRYADVKSGANPLAMLNEGGTDGKNYYKFGGKTQLDLTPLKGLTLTAVFAPRYTFETGKKFTKAVNVYYEDGSSIAAQSNKTTSLNETRNMTQSRTYQFYANYQNKWTDHSLNAMVGYEGYKHKWENLGASRNNYELDTYPYLNLGPEDYQYNSGSAGHNAYQSVFGRAMYSYKDRYMLQANVRADASSRFASDYRWGVFPSVSAGWVISSESWFPKDKQIDYLKVRASIGSLGNERISDAEFPYQAAINFGNSYMYDKGSQSVTAVQNAAQYNYAFNDITWETTTTYDIGIDITLLNNRLSLTGDYYYKKTSDMLLTLGFPSYAGFSAPKQNAGDMYTHGWEFEASWRDQIGEVSYGVSFNLSDYRSKMGYLGDRRTIDGNKIYEEDSYYYEWFMYKTDGLFVTDADLYDSEGNKYPTLTANDKAGNIKYVDVNGDGVINADDKVRLGNSLPEFQFGGNLFLGWKDWDFSLSFQGVGHQNVLFNSAWIQPLKEQWGAVPSLILGNYWSQHNTEDQNRNVKYPRLTYTNTTNTYTGSDYWLFNGAYFRVKNITLGYSLPQKLMDKCFIRGLRIYATINDLPAISHYPKGWDPEIGASSDFISTSFTFGANVKF</sequence>
<dbReference type="InterPro" id="IPR023997">
    <property type="entry name" value="TonB-dep_OMP_SusC/RagA_CS"/>
</dbReference>
<dbReference type="NCBIfam" id="TIGR04057">
    <property type="entry name" value="SusC_RagA_signa"/>
    <property type="match status" value="1"/>
</dbReference>
<keyword evidence="6" id="KW-0408">Iron</keyword>
<accession>A0A6N3G5W4</accession>
<name>A0A6N3G5W4_9BACT</name>
<dbReference type="SUPFAM" id="SSF49464">
    <property type="entry name" value="Carboxypeptidase regulatory domain-like"/>
    <property type="match status" value="1"/>
</dbReference>
<dbReference type="GO" id="GO:0009279">
    <property type="term" value="C:cell outer membrane"/>
    <property type="evidence" value="ECO:0007669"/>
    <property type="project" value="UniProtKB-SubCell"/>
</dbReference>
<keyword evidence="2 10" id="KW-0813">Transport</keyword>